<sequence length="51" mass="5977">MKFLCFSYYVQHICVYKSRLGNLVISYCGAHLPFTNFVLQKVPFLQNTIKC</sequence>
<accession>G3I1P4</accession>
<evidence type="ECO:0000313" key="2">
    <source>
        <dbReference type="Proteomes" id="UP000001075"/>
    </source>
</evidence>
<gene>
    <name evidence="1" type="ORF">I79_017307</name>
</gene>
<dbReference type="InParanoid" id="G3I1P4"/>
<dbReference type="EMBL" id="JH001088">
    <property type="protein sequence ID" value="EGW08097.1"/>
    <property type="molecule type" value="Genomic_DNA"/>
</dbReference>
<evidence type="ECO:0000313" key="1">
    <source>
        <dbReference type="EMBL" id="EGW08097.1"/>
    </source>
</evidence>
<dbReference type="AlphaFoldDB" id="G3I1P4"/>
<protein>
    <submittedName>
        <fullName evidence="1">Uncharacterized protein</fullName>
    </submittedName>
</protein>
<organism evidence="1 2">
    <name type="scientific">Cricetulus griseus</name>
    <name type="common">Chinese hamster</name>
    <name type="synonym">Cricetulus barabensis griseus</name>
    <dbReference type="NCBI Taxonomy" id="10029"/>
    <lineage>
        <taxon>Eukaryota</taxon>
        <taxon>Metazoa</taxon>
        <taxon>Chordata</taxon>
        <taxon>Craniata</taxon>
        <taxon>Vertebrata</taxon>
        <taxon>Euteleostomi</taxon>
        <taxon>Mammalia</taxon>
        <taxon>Eutheria</taxon>
        <taxon>Euarchontoglires</taxon>
        <taxon>Glires</taxon>
        <taxon>Rodentia</taxon>
        <taxon>Myomorpha</taxon>
        <taxon>Muroidea</taxon>
        <taxon>Cricetidae</taxon>
        <taxon>Cricetinae</taxon>
        <taxon>Cricetulus</taxon>
    </lineage>
</organism>
<dbReference type="Proteomes" id="UP000001075">
    <property type="component" value="Unassembled WGS sequence"/>
</dbReference>
<reference evidence="2" key="1">
    <citation type="journal article" date="2011" name="Nat. Biotechnol.">
        <title>The genomic sequence of the Chinese hamster ovary (CHO)-K1 cell line.</title>
        <authorList>
            <person name="Xu X."/>
            <person name="Nagarajan H."/>
            <person name="Lewis N.E."/>
            <person name="Pan S."/>
            <person name="Cai Z."/>
            <person name="Liu X."/>
            <person name="Chen W."/>
            <person name="Xie M."/>
            <person name="Wang W."/>
            <person name="Hammond S."/>
            <person name="Andersen M.R."/>
            <person name="Neff N."/>
            <person name="Passarelli B."/>
            <person name="Koh W."/>
            <person name="Fan H.C."/>
            <person name="Wang J."/>
            <person name="Gui Y."/>
            <person name="Lee K.H."/>
            <person name="Betenbaugh M.J."/>
            <person name="Quake S.R."/>
            <person name="Famili I."/>
            <person name="Palsson B.O."/>
            <person name="Wang J."/>
        </authorList>
    </citation>
    <scope>NUCLEOTIDE SEQUENCE [LARGE SCALE GENOMIC DNA]</scope>
    <source>
        <strain evidence="2">CHO K1 cell line</strain>
    </source>
</reference>
<name>G3I1P4_CRIGR</name>
<proteinExistence type="predicted"/>